<evidence type="ECO:0000313" key="2">
    <source>
        <dbReference type="EMBL" id="GMA89644.1"/>
    </source>
</evidence>
<dbReference type="EMBL" id="BSVA01000001">
    <property type="protein sequence ID" value="GMA89644.1"/>
    <property type="molecule type" value="Genomic_DNA"/>
</dbReference>
<feature type="region of interest" description="Disordered" evidence="1">
    <location>
        <begin position="93"/>
        <end position="190"/>
    </location>
</feature>
<proteinExistence type="predicted"/>
<protein>
    <recommendedName>
        <fullName evidence="4">(d)CMP kinase</fullName>
    </recommendedName>
</protein>
<evidence type="ECO:0000256" key="1">
    <source>
        <dbReference type="SAM" id="MobiDB-lite"/>
    </source>
</evidence>
<gene>
    <name evidence="2" type="ORF">GCM10025869_01730</name>
</gene>
<reference evidence="3" key="1">
    <citation type="journal article" date="2019" name="Int. J. Syst. Evol. Microbiol.">
        <title>The Global Catalogue of Microorganisms (GCM) 10K type strain sequencing project: providing services to taxonomists for standard genome sequencing and annotation.</title>
        <authorList>
            <consortium name="The Broad Institute Genomics Platform"/>
            <consortium name="The Broad Institute Genome Sequencing Center for Infectious Disease"/>
            <person name="Wu L."/>
            <person name="Ma J."/>
        </authorList>
    </citation>
    <scope>NUCLEOTIDE SEQUENCE [LARGE SCALE GENOMIC DNA]</scope>
    <source>
        <strain evidence="3">NBRC 108755</strain>
    </source>
</reference>
<evidence type="ECO:0000313" key="3">
    <source>
        <dbReference type="Proteomes" id="UP001157069"/>
    </source>
</evidence>
<dbReference type="RefSeq" id="WP_284297015.1">
    <property type="nucleotide sequence ID" value="NZ_BSVA01000001.1"/>
</dbReference>
<feature type="region of interest" description="Disordered" evidence="1">
    <location>
        <begin position="1"/>
        <end position="21"/>
    </location>
</feature>
<accession>A0ABQ6JR81</accession>
<name>A0ABQ6JR81_9MICO</name>
<sequence>MSGAESTDAAPTPEYDPAPLAARLASGPHPWVLLIDGRSGAGKTVLARDLARLTGATLVSLDEVYPGWDGLAAGAAAVPGIIRDGGWRRWDWAADRPGRRHPSTVTARSSSRDAVRSPAPHARSPITPGGSSATPPSARPAHSHATVTPTRRTGSAGPPRRRRSPPPKAPANSPSWCSDPVPARDEEPALPGGHEFVIRARHEEPARGVDDRGISMGVVEETPPIETLFSTV</sequence>
<keyword evidence="3" id="KW-1185">Reference proteome</keyword>
<evidence type="ECO:0008006" key="4">
    <source>
        <dbReference type="Google" id="ProtNLM"/>
    </source>
</evidence>
<feature type="compositionally biased region" description="Low complexity" evidence="1">
    <location>
        <begin position="148"/>
        <end position="158"/>
    </location>
</feature>
<dbReference type="SUPFAM" id="SSF52540">
    <property type="entry name" value="P-loop containing nucleoside triphosphate hydrolases"/>
    <property type="match status" value="1"/>
</dbReference>
<dbReference type="Gene3D" id="3.40.50.300">
    <property type="entry name" value="P-loop containing nucleotide triphosphate hydrolases"/>
    <property type="match status" value="1"/>
</dbReference>
<dbReference type="InterPro" id="IPR027417">
    <property type="entry name" value="P-loop_NTPase"/>
</dbReference>
<dbReference type="Proteomes" id="UP001157069">
    <property type="component" value="Unassembled WGS sequence"/>
</dbReference>
<comment type="caution">
    <text evidence="2">The sequence shown here is derived from an EMBL/GenBank/DDBJ whole genome shotgun (WGS) entry which is preliminary data.</text>
</comment>
<organism evidence="2 3">
    <name type="scientific">Homoserinibacter gongjuensis</name>
    <dbReference type="NCBI Taxonomy" id="1162968"/>
    <lineage>
        <taxon>Bacteria</taxon>
        <taxon>Bacillati</taxon>
        <taxon>Actinomycetota</taxon>
        <taxon>Actinomycetes</taxon>
        <taxon>Micrococcales</taxon>
        <taxon>Microbacteriaceae</taxon>
        <taxon>Homoserinibacter</taxon>
    </lineage>
</organism>